<feature type="compositionally biased region" description="Low complexity" evidence="2">
    <location>
        <begin position="214"/>
        <end position="224"/>
    </location>
</feature>
<feature type="compositionally biased region" description="Low complexity" evidence="2">
    <location>
        <begin position="8"/>
        <end position="19"/>
    </location>
</feature>
<feature type="region of interest" description="Disordered" evidence="2">
    <location>
        <begin position="988"/>
        <end position="1086"/>
    </location>
</feature>
<feature type="compositionally biased region" description="Polar residues" evidence="2">
    <location>
        <begin position="404"/>
        <end position="422"/>
    </location>
</feature>
<evidence type="ECO:0000313" key="3">
    <source>
        <dbReference type="EMBL" id="KAF6756230.1"/>
    </source>
</evidence>
<feature type="compositionally biased region" description="Basic and acidic residues" evidence="2">
    <location>
        <begin position="537"/>
        <end position="547"/>
    </location>
</feature>
<feature type="region of interest" description="Disordered" evidence="2">
    <location>
        <begin position="732"/>
        <end position="790"/>
    </location>
</feature>
<feature type="region of interest" description="Disordered" evidence="2">
    <location>
        <begin position="1139"/>
        <end position="1175"/>
    </location>
</feature>
<feature type="compositionally biased region" description="Basic residues" evidence="2">
    <location>
        <begin position="334"/>
        <end position="349"/>
    </location>
</feature>
<feature type="compositionally biased region" description="Low complexity" evidence="2">
    <location>
        <begin position="350"/>
        <end position="362"/>
    </location>
</feature>
<feature type="compositionally biased region" description="Basic and acidic residues" evidence="2">
    <location>
        <begin position="115"/>
        <end position="124"/>
    </location>
</feature>
<feature type="compositionally biased region" description="Polar residues" evidence="2">
    <location>
        <begin position="438"/>
        <end position="448"/>
    </location>
</feature>
<feature type="compositionally biased region" description="Acidic residues" evidence="2">
    <location>
        <begin position="246"/>
        <end position="256"/>
    </location>
</feature>
<feature type="compositionally biased region" description="Basic and acidic residues" evidence="2">
    <location>
        <begin position="889"/>
        <end position="907"/>
    </location>
</feature>
<feature type="compositionally biased region" description="Low complexity" evidence="2">
    <location>
        <begin position="874"/>
        <end position="884"/>
    </location>
</feature>
<evidence type="ECO:0000256" key="2">
    <source>
        <dbReference type="SAM" id="MobiDB-lite"/>
    </source>
</evidence>
<feature type="compositionally biased region" description="Polar residues" evidence="2">
    <location>
        <begin position="366"/>
        <end position="375"/>
    </location>
</feature>
<proteinExistence type="predicted"/>
<feature type="compositionally biased region" description="Basic and acidic residues" evidence="2">
    <location>
        <begin position="614"/>
        <end position="631"/>
    </location>
</feature>
<organism evidence="3 4">
    <name type="scientific">Ephemerocybe angulata</name>
    <dbReference type="NCBI Taxonomy" id="980116"/>
    <lineage>
        <taxon>Eukaryota</taxon>
        <taxon>Fungi</taxon>
        <taxon>Dikarya</taxon>
        <taxon>Basidiomycota</taxon>
        <taxon>Agaricomycotina</taxon>
        <taxon>Agaricomycetes</taxon>
        <taxon>Agaricomycetidae</taxon>
        <taxon>Agaricales</taxon>
        <taxon>Agaricineae</taxon>
        <taxon>Psathyrellaceae</taxon>
        <taxon>Ephemerocybe</taxon>
    </lineage>
</organism>
<feature type="compositionally biased region" description="Basic and acidic residues" evidence="2">
    <location>
        <begin position="1059"/>
        <end position="1080"/>
    </location>
</feature>
<feature type="compositionally biased region" description="Low complexity" evidence="2">
    <location>
        <begin position="428"/>
        <end position="437"/>
    </location>
</feature>
<feature type="compositionally biased region" description="Low complexity" evidence="2">
    <location>
        <begin position="1010"/>
        <end position="1029"/>
    </location>
</feature>
<feature type="coiled-coil region" evidence="1">
    <location>
        <begin position="947"/>
        <end position="988"/>
    </location>
</feature>
<feature type="region of interest" description="Disordered" evidence="2">
    <location>
        <begin position="137"/>
        <end position="261"/>
    </location>
</feature>
<sequence length="1242" mass="133775">MAPPHSPHTPSASTSIPTPLQKRSVFGISSSRRPSLSSSTQGANGGSPSLAVAASPQQPTTPAGPGIPSFRALRSLLPFGPSSNKNAPQPSSFASPSTPASGKSHFGFGSVRRSMTKDRERKMSLNEARITQVLAIERSKSDSQVEDTNIRRSVSLSQLDEPLSGRPLDYVSSDSAPVLRTPSPGIPLSQELSTIMEADSSGVSRRVPIFNTDSSPPESRSPSPTILNPAFLRPIPPTKPFGNEFSDPDTSFDGDADTSMLNMNPAQLTREVMDAMRAADSPAASALDWSRTDKAVVIDADGPDDTSFALDASILPSVDPDLAALLSPNTLAERRRKQPPSFLPRRRSPPRSTVRISPTSPRFPASPTTPTSPGETVTPRPSPSRESKWYLSPSKSPPSPGSPTALSTSTPAISRRSNQTPLFTPAASSSLSQSTGSKLFNPTKSTGNIGKGRPSTLFRNMLGGGSSPSRTEGDSTVNGDPSSPPMISLSTPPSPSKAPTFARGSLDSRRSPIRSTFLRNDGARRTSLDIQRPSLTETRRPSFEARRGTRSKLPNLFLSRPSGSPEPPSTIITDSSPSPPTLSSHSTDDNPYRASLDSARPSFETSRPTSSARIRAEWKRNAGAERPRTPNDRLSPVPHSGASSNAGSATSTTFRSRKRSMSVQERLGRSRLAQAGSIVPANEFGVTSGSRPGSSMSVGYSRRSGVEGRNGGEAAPRPDWLNSRIAAKALQTASLLDRNRDGSERDRDSERGDVSDITERVPVYPRERSGSLTQGYSALGPSPLSGGSHQERALGRLGSLRGSASEYNPSNSGRAHSRMAFSEVGGPVSSNRRGSGSYSAYNGGGSNGGSALMESPTFTASSGSRDRDRETPRSTISTAATSISGYGGARERDRDRRNSRDRDELREMREKHATDMAALLSALSDSQRTVRLLRDENSDVRDRLDRTGGLEAENDELAQMCNELRREVSQLRRENDLLRNEMAGMRLDDRLHGDESAPPWDSSTSLRTPVAKQSVSASSSRAGSRQQVRQQEDRSKLTIPSEHNPPPVFAGDEEEEEGHDYREYEGDGREQHIGRSHDIVPPKAPRHVRRLSTASSIFPAPPSNMSMLINEDPSLSLNRSTNTDHFRFPNVANASTTFASTITPGHSPQRRPVSLSSRVHSPPRTGYRGKGHEYRRHSQNVSISSAHNISPTTANFSIMTGSPGSLFLKPEHEMYLGEMESLDLGVRLEDREMGLVTDPDAW</sequence>
<keyword evidence="1" id="KW-0175">Coiled coil</keyword>
<protein>
    <submittedName>
        <fullName evidence="3">Uncharacterized protein</fullName>
    </submittedName>
</protein>
<feature type="region of interest" description="Disordered" evidence="2">
    <location>
        <begin position="326"/>
        <end position="720"/>
    </location>
</feature>
<feature type="compositionally biased region" description="Basic and acidic residues" evidence="2">
    <location>
        <begin position="737"/>
        <end position="769"/>
    </location>
</feature>
<evidence type="ECO:0000313" key="4">
    <source>
        <dbReference type="Proteomes" id="UP000521943"/>
    </source>
</evidence>
<dbReference type="OrthoDB" id="3216045at2759"/>
<feature type="region of interest" description="Disordered" evidence="2">
    <location>
        <begin position="1"/>
        <end position="124"/>
    </location>
</feature>
<dbReference type="AlphaFoldDB" id="A0A8H6M658"/>
<evidence type="ECO:0000256" key="1">
    <source>
        <dbReference type="SAM" id="Coils"/>
    </source>
</evidence>
<name>A0A8H6M658_9AGAR</name>
<keyword evidence="4" id="KW-1185">Reference proteome</keyword>
<feature type="compositionally biased region" description="Low complexity" evidence="2">
    <location>
        <begin position="29"/>
        <end position="39"/>
    </location>
</feature>
<reference evidence="3 4" key="1">
    <citation type="submission" date="2020-07" db="EMBL/GenBank/DDBJ databases">
        <title>Comparative genomics of pyrophilous fungi reveals a link between fire events and developmental genes.</title>
        <authorList>
            <consortium name="DOE Joint Genome Institute"/>
            <person name="Steindorff A.S."/>
            <person name="Carver A."/>
            <person name="Calhoun S."/>
            <person name="Stillman K."/>
            <person name="Liu H."/>
            <person name="Lipzen A."/>
            <person name="Pangilinan J."/>
            <person name="Labutti K."/>
            <person name="Bruns T.D."/>
            <person name="Grigoriev I.V."/>
        </authorList>
    </citation>
    <scope>NUCLEOTIDE SEQUENCE [LARGE SCALE GENOMIC DNA]</scope>
    <source>
        <strain evidence="3 4">CBS 144469</strain>
    </source>
</reference>
<gene>
    <name evidence="3" type="ORF">DFP72DRAFT_1169192</name>
</gene>
<feature type="compositionally biased region" description="Polar residues" evidence="2">
    <location>
        <begin position="685"/>
        <end position="698"/>
    </location>
</feature>
<feature type="compositionally biased region" description="Polar residues" evidence="2">
    <location>
        <begin position="603"/>
        <end position="612"/>
    </location>
</feature>
<comment type="caution">
    <text evidence="3">The sequence shown here is derived from an EMBL/GenBank/DDBJ whole genome shotgun (WGS) entry which is preliminary data.</text>
</comment>
<feature type="compositionally biased region" description="Low complexity" evidence="2">
    <location>
        <begin position="87"/>
        <end position="101"/>
    </location>
</feature>
<dbReference type="Proteomes" id="UP000521943">
    <property type="component" value="Unassembled WGS sequence"/>
</dbReference>
<feature type="compositionally biased region" description="Polar residues" evidence="2">
    <location>
        <begin position="467"/>
        <end position="481"/>
    </location>
</feature>
<accession>A0A8H6M658</accession>
<feature type="compositionally biased region" description="Low complexity" evidence="2">
    <location>
        <begin position="779"/>
        <end position="788"/>
    </location>
</feature>
<feature type="compositionally biased region" description="Low complexity" evidence="2">
    <location>
        <begin position="569"/>
        <end position="585"/>
    </location>
</feature>
<feature type="region of interest" description="Disordered" evidence="2">
    <location>
        <begin position="847"/>
        <end position="907"/>
    </location>
</feature>
<dbReference type="EMBL" id="JACGCI010000027">
    <property type="protein sequence ID" value="KAF6756230.1"/>
    <property type="molecule type" value="Genomic_DNA"/>
</dbReference>
<feature type="compositionally biased region" description="Low complexity" evidence="2">
    <location>
        <begin position="640"/>
        <end position="653"/>
    </location>
</feature>